<dbReference type="Pfam" id="PF17918">
    <property type="entry name" value="TetR_C_15"/>
    <property type="match status" value="1"/>
</dbReference>
<evidence type="ECO:0000313" key="7">
    <source>
        <dbReference type="Proteomes" id="UP000293865"/>
    </source>
</evidence>
<dbReference type="OrthoDB" id="3691941at2"/>
<feature type="domain" description="HTH tetR-type" evidence="5">
    <location>
        <begin position="37"/>
        <end position="97"/>
    </location>
</feature>
<evidence type="ECO:0000256" key="3">
    <source>
        <dbReference type="ARBA" id="ARBA00023163"/>
    </source>
</evidence>
<dbReference type="PROSITE" id="PS50977">
    <property type="entry name" value="HTH_TETR_2"/>
    <property type="match status" value="1"/>
</dbReference>
<dbReference type="PRINTS" id="PR00455">
    <property type="entry name" value="HTHTETR"/>
</dbReference>
<name>A0A4Q2L0H9_9MICO</name>
<dbReference type="InterPro" id="IPR050109">
    <property type="entry name" value="HTH-type_TetR-like_transc_reg"/>
</dbReference>
<dbReference type="PROSITE" id="PS01081">
    <property type="entry name" value="HTH_TETR_1"/>
    <property type="match status" value="1"/>
</dbReference>
<evidence type="ECO:0000256" key="2">
    <source>
        <dbReference type="ARBA" id="ARBA00023125"/>
    </source>
</evidence>
<dbReference type="Proteomes" id="UP000293865">
    <property type="component" value="Unassembled WGS sequence"/>
</dbReference>
<evidence type="ECO:0000256" key="1">
    <source>
        <dbReference type="ARBA" id="ARBA00023015"/>
    </source>
</evidence>
<evidence type="ECO:0000313" key="6">
    <source>
        <dbReference type="EMBL" id="RXZ71498.1"/>
    </source>
</evidence>
<keyword evidence="3" id="KW-0804">Transcription</keyword>
<dbReference type="GO" id="GO:0003700">
    <property type="term" value="F:DNA-binding transcription factor activity"/>
    <property type="evidence" value="ECO:0007669"/>
    <property type="project" value="TreeGrafter"/>
</dbReference>
<protein>
    <submittedName>
        <fullName evidence="6">TetR/AcrR family transcriptional regulator</fullName>
    </submittedName>
</protein>
<sequence length="222" mass="24252">MRVSSRKVEYEQLLVFVDVWSAMSADSQETKRQARGRARIDQILLAAAETFGDLGYESATTNAIAARAGISPGSLYQFFKNKEDIAHALSERYAEQLSGVELGTGGVEPATLESAVHAAIVPIVEFNRANPGYKALFARTDMPASMREAVAPVRENLHGRVRVGVARLLPHLDDGDLERTVLVVMHMVQGLMPLIVAAPDAERAALIRELERSLVAYLRSVP</sequence>
<evidence type="ECO:0000256" key="4">
    <source>
        <dbReference type="PROSITE-ProRule" id="PRU00335"/>
    </source>
</evidence>
<dbReference type="Pfam" id="PF00440">
    <property type="entry name" value="TetR_N"/>
    <property type="match status" value="1"/>
</dbReference>
<feature type="DNA-binding region" description="H-T-H motif" evidence="4">
    <location>
        <begin position="60"/>
        <end position="79"/>
    </location>
</feature>
<dbReference type="AlphaFoldDB" id="A0A4Q2L0H9"/>
<keyword evidence="1" id="KW-0805">Transcription regulation</keyword>
<dbReference type="PANTHER" id="PTHR30055:SF234">
    <property type="entry name" value="HTH-TYPE TRANSCRIPTIONAL REGULATOR BETI"/>
    <property type="match status" value="1"/>
</dbReference>
<comment type="caution">
    <text evidence="6">The sequence shown here is derived from an EMBL/GenBank/DDBJ whole genome shotgun (WGS) entry which is preliminary data.</text>
</comment>
<keyword evidence="2 4" id="KW-0238">DNA-binding</keyword>
<dbReference type="Gene3D" id="1.10.357.10">
    <property type="entry name" value="Tetracycline Repressor, domain 2"/>
    <property type="match status" value="1"/>
</dbReference>
<gene>
    <name evidence="6" type="ORF">ESP51_08205</name>
</gene>
<reference evidence="6 7" key="1">
    <citation type="submission" date="2019-01" db="EMBL/GenBank/DDBJ databases">
        <title>Agromyces.</title>
        <authorList>
            <person name="Li J."/>
        </authorList>
    </citation>
    <scope>NUCLEOTIDE SEQUENCE [LARGE SCALE GENOMIC DNA]</scope>
    <source>
        <strain evidence="6 7">DSM 15934</strain>
    </source>
</reference>
<dbReference type="InterPro" id="IPR009057">
    <property type="entry name" value="Homeodomain-like_sf"/>
</dbReference>
<dbReference type="InterPro" id="IPR001647">
    <property type="entry name" value="HTH_TetR"/>
</dbReference>
<evidence type="ECO:0000259" key="5">
    <source>
        <dbReference type="PROSITE" id="PS50977"/>
    </source>
</evidence>
<dbReference type="InterPro" id="IPR023772">
    <property type="entry name" value="DNA-bd_HTH_TetR-type_CS"/>
</dbReference>
<proteinExistence type="predicted"/>
<organism evidence="6 7">
    <name type="scientific">Agromyces albus</name>
    <dbReference type="NCBI Taxonomy" id="205332"/>
    <lineage>
        <taxon>Bacteria</taxon>
        <taxon>Bacillati</taxon>
        <taxon>Actinomycetota</taxon>
        <taxon>Actinomycetes</taxon>
        <taxon>Micrococcales</taxon>
        <taxon>Microbacteriaceae</taxon>
        <taxon>Agromyces</taxon>
    </lineage>
</organism>
<dbReference type="PANTHER" id="PTHR30055">
    <property type="entry name" value="HTH-TYPE TRANSCRIPTIONAL REGULATOR RUTR"/>
    <property type="match status" value="1"/>
</dbReference>
<dbReference type="InterPro" id="IPR041669">
    <property type="entry name" value="TetR_C_15"/>
</dbReference>
<keyword evidence="7" id="KW-1185">Reference proteome</keyword>
<dbReference type="EMBL" id="SDPN01000011">
    <property type="protein sequence ID" value="RXZ71498.1"/>
    <property type="molecule type" value="Genomic_DNA"/>
</dbReference>
<accession>A0A4Q2L0H9</accession>
<dbReference type="GO" id="GO:0000976">
    <property type="term" value="F:transcription cis-regulatory region binding"/>
    <property type="evidence" value="ECO:0007669"/>
    <property type="project" value="TreeGrafter"/>
</dbReference>
<dbReference type="SUPFAM" id="SSF46689">
    <property type="entry name" value="Homeodomain-like"/>
    <property type="match status" value="1"/>
</dbReference>